<accession>D8U908</accession>
<feature type="region of interest" description="Disordered" evidence="1">
    <location>
        <begin position="147"/>
        <end position="189"/>
    </location>
</feature>
<evidence type="ECO:0000256" key="1">
    <source>
        <dbReference type="SAM" id="MobiDB-lite"/>
    </source>
</evidence>
<protein>
    <submittedName>
        <fullName evidence="2">Uncharacterized protein</fullName>
    </submittedName>
</protein>
<dbReference type="PANTHER" id="PTHR35716:SF6">
    <property type="entry name" value="DUF4864 DOMAIN-CONTAINING PROTEIN"/>
    <property type="match status" value="1"/>
</dbReference>
<reference evidence="2 3" key="1">
    <citation type="journal article" date="2010" name="Science">
        <title>Genomic analysis of organismal complexity in the multicellular green alga Volvox carteri.</title>
        <authorList>
            <person name="Prochnik S.E."/>
            <person name="Umen J."/>
            <person name="Nedelcu A.M."/>
            <person name="Hallmann A."/>
            <person name="Miller S.M."/>
            <person name="Nishii I."/>
            <person name="Ferris P."/>
            <person name="Kuo A."/>
            <person name="Mitros T."/>
            <person name="Fritz-Laylin L.K."/>
            <person name="Hellsten U."/>
            <person name="Chapman J."/>
            <person name="Simakov O."/>
            <person name="Rensing S.A."/>
            <person name="Terry A."/>
            <person name="Pangilinan J."/>
            <person name="Kapitonov V."/>
            <person name="Jurka J."/>
            <person name="Salamov A."/>
            <person name="Shapiro H."/>
            <person name="Schmutz J."/>
            <person name="Grimwood J."/>
            <person name="Lindquist E."/>
            <person name="Lucas S."/>
            <person name="Grigoriev I.V."/>
            <person name="Schmitt R."/>
            <person name="Kirk D."/>
            <person name="Rokhsar D.S."/>
        </authorList>
    </citation>
    <scope>NUCLEOTIDE SEQUENCE [LARGE SCALE GENOMIC DNA]</scope>
    <source>
        <strain evidence="3">f. Nagariensis / Eve</strain>
    </source>
</reference>
<proteinExistence type="predicted"/>
<dbReference type="eggNOG" id="ENOG502SGT8">
    <property type="taxonomic scope" value="Eukaryota"/>
</dbReference>
<feature type="compositionally biased region" description="Low complexity" evidence="1">
    <location>
        <begin position="150"/>
        <end position="178"/>
    </location>
</feature>
<evidence type="ECO:0000313" key="2">
    <source>
        <dbReference type="EMBL" id="EFJ43901.1"/>
    </source>
</evidence>
<dbReference type="InParanoid" id="D8U908"/>
<organism evidence="3">
    <name type="scientific">Volvox carteri f. nagariensis</name>
    <dbReference type="NCBI Taxonomy" id="3068"/>
    <lineage>
        <taxon>Eukaryota</taxon>
        <taxon>Viridiplantae</taxon>
        <taxon>Chlorophyta</taxon>
        <taxon>core chlorophytes</taxon>
        <taxon>Chlorophyceae</taxon>
        <taxon>CS clade</taxon>
        <taxon>Chlamydomonadales</taxon>
        <taxon>Volvocaceae</taxon>
        <taxon>Volvox</taxon>
    </lineage>
</organism>
<evidence type="ECO:0000313" key="3">
    <source>
        <dbReference type="Proteomes" id="UP000001058"/>
    </source>
</evidence>
<dbReference type="Proteomes" id="UP000001058">
    <property type="component" value="Unassembled WGS sequence"/>
</dbReference>
<dbReference type="KEGG" id="vcn:VOLCADRAFT_118965"/>
<dbReference type="GeneID" id="9622102"/>
<dbReference type="RefSeq" id="XP_002955147.1">
    <property type="nucleotide sequence ID" value="XM_002955101.1"/>
</dbReference>
<feature type="compositionally biased region" description="Basic and acidic residues" evidence="1">
    <location>
        <begin position="324"/>
        <end position="338"/>
    </location>
</feature>
<feature type="region of interest" description="Disordered" evidence="1">
    <location>
        <begin position="305"/>
        <end position="343"/>
    </location>
</feature>
<gene>
    <name evidence="2" type="ORF">VOLCADRAFT_118965</name>
</gene>
<dbReference type="EMBL" id="GL378369">
    <property type="protein sequence ID" value="EFJ43901.1"/>
    <property type="molecule type" value="Genomic_DNA"/>
</dbReference>
<dbReference type="OrthoDB" id="541118at2759"/>
<sequence>MNSGTEYCPLHAELVLWMCFNDLSGDECVDSWREVLLAQCRQTGSIFFPMLFTMISGKSLKLPELPQPVPPMRDGFDFRNWVTSSHVPHQRGGGQREIDPTSLEAAADTMETIWDLVCQRDEDALLGFFPDHVLDQAAQLRYIMERGDSPESASSSSAPITSTPQPQPSAQPAKSQSLPQPPPNYPDSRHVTLRDVVQQAPGMMGFNFDSFATRHLYVSPPTRGSVKRLSCMRTGLDRAVLRYAVAVEDGERAVLTFGLECEERLAPQYRSARVEYVWQLVSGTGENMGLEVSEFGTAAAAAAAGTSPTASKASDDDDNEEEEAHSMGDGDADVEGRGPHPSLPPEAVIGIQLAALACEDISRVFAFASPANKAVTGPLERFTMLLLRDPKYRPLVRHRVAEQVDLGSLRPGIHRAVVKVVSTNTGMPQEVEMMFYWVLSRQGPDAGPQANCWMTDSVELVHARTLK</sequence>
<dbReference type="AlphaFoldDB" id="D8U908"/>
<dbReference type="PANTHER" id="PTHR35716">
    <property type="entry name" value="OS05G0574700 PROTEIN-RELATED"/>
    <property type="match status" value="1"/>
</dbReference>
<name>D8U908_VOLCA</name>
<keyword evidence="3" id="KW-1185">Reference proteome</keyword>